<reference evidence="1" key="1">
    <citation type="submission" date="2020-11" db="EMBL/GenBank/DDBJ databases">
        <authorList>
            <person name="Whiteford S."/>
        </authorList>
    </citation>
    <scope>NUCLEOTIDE SEQUENCE</scope>
</reference>
<comment type="caution">
    <text evidence="1">The sequence shown here is derived from an EMBL/GenBank/DDBJ whole genome shotgun (WGS) entry which is preliminary data.</text>
</comment>
<keyword evidence="2" id="KW-1185">Reference proteome</keyword>
<dbReference type="PANTHER" id="PTHR33223:SF6">
    <property type="entry name" value="CCHC-TYPE DOMAIN-CONTAINING PROTEIN"/>
    <property type="match status" value="1"/>
</dbReference>
<dbReference type="Proteomes" id="UP000653454">
    <property type="component" value="Unassembled WGS sequence"/>
</dbReference>
<gene>
    <name evidence="1" type="ORF">PLXY2_LOCUS341</name>
</gene>
<name>A0A8S4D158_PLUXY</name>
<proteinExistence type="predicted"/>
<organism evidence="1 2">
    <name type="scientific">Plutella xylostella</name>
    <name type="common">Diamondback moth</name>
    <name type="synonym">Plutella maculipennis</name>
    <dbReference type="NCBI Taxonomy" id="51655"/>
    <lineage>
        <taxon>Eukaryota</taxon>
        <taxon>Metazoa</taxon>
        <taxon>Ecdysozoa</taxon>
        <taxon>Arthropoda</taxon>
        <taxon>Hexapoda</taxon>
        <taxon>Insecta</taxon>
        <taxon>Pterygota</taxon>
        <taxon>Neoptera</taxon>
        <taxon>Endopterygota</taxon>
        <taxon>Lepidoptera</taxon>
        <taxon>Glossata</taxon>
        <taxon>Ditrysia</taxon>
        <taxon>Yponomeutoidea</taxon>
        <taxon>Plutellidae</taxon>
        <taxon>Plutella</taxon>
    </lineage>
</organism>
<evidence type="ECO:0000313" key="2">
    <source>
        <dbReference type="Proteomes" id="UP000653454"/>
    </source>
</evidence>
<dbReference type="EMBL" id="CAJHNJ030000001">
    <property type="protein sequence ID" value="CAG9087225.1"/>
    <property type="molecule type" value="Genomic_DNA"/>
</dbReference>
<accession>A0A8S4D158</accession>
<protein>
    <submittedName>
        <fullName evidence="1">(diamondback moth) hypothetical protein</fullName>
    </submittedName>
</protein>
<evidence type="ECO:0000313" key="1">
    <source>
        <dbReference type="EMBL" id="CAG9087225.1"/>
    </source>
</evidence>
<sequence>MMMTAAQPSLVSIEATIPPFSGADPTYPAARWVEEISDNAEVFGWSPSQKLLMARRALTGVAGLWLRSEKMFKSFDELQRALLEEFPYDANPKVIHELMTNRKKKHDESCYEYMLVMKELGKRGGFEDYVAIQYIVDGIEDCVIHKVMLYGVTTYPDLKEKLKIYEYMKSKMAASAKETIQTSDPRRQKQKTIEYESTVATPSGIKGKRPMEMSAKQPSIMFEVRMDEANDYSNEKEVLSIKTKEIEYNKKNKCQRQCQTFVNKQVLENKKEELCKEAPIELMCIKEENIDKQKVEKVVGKESCPGEFAKKKDGIKRRYIDNKKAFKRRCVEKDIQYQNGLMDNEICYKINKEKTMEKEIVKRVYKDSNFSERIIKEERKKDYHVLR</sequence>
<dbReference type="AlphaFoldDB" id="A0A8S4D158"/>
<dbReference type="PANTHER" id="PTHR33223">
    <property type="entry name" value="CCHC-TYPE DOMAIN-CONTAINING PROTEIN"/>
    <property type="match status" value="1"/>
</dbReference>